<dbReference type="InterPro" id="IPR012677">
    <property type="entry name" value="Nucleotide-bd_a/b_plait_sf"/>
</dbReference>
<dbReference type="PANTHER" id="PTHR47640:SF76">
    <property type="entry name" value="POLYADENYLATE-BINDING PROTEIN RBP45-LIKE ISOFORM X1"/>
    <property type="match status" value="1"/>
</dbReference>
<evidence type="ECO:0000259" key="10">
    <source>
        <dbReference type="PROSITE" id="PS50102"/>
    </source>
</evidence>
<evidence type="ECO:0000256" key="6">
    <source>
        <dbReference type="ARBA" id="ARBA00057395"/>
    </source>
</evidence>
<feature type="compositionally biased region" description="Gly residues" evidence="9">
    <location>
        <begin position="350"/>
        <end position="371"/>
    </location>
</feature>
<dbReference type="Proteomes" id="UP000325081">
    <property type="component" value="Unassembled WGS sequence"/>
</dbReference>
<comment type="subcellular location">
    <subcellularLocation>
        <location evidence="1">Nucleus</location>
    </subcellularLocation>
</comment>
<accession>A0A5A7RHG3</accession>
<dbReference type="PANTHER" id="PTHR47640">
    <property type="entry name" value="TRNA SELENOCYSTEINE 1-ASSOCIATED PROTEIN 1-RELATED-RELATED"/>
    <property type="match status" value="1"/>
</dbReference>
<dbReference type="EMBL" id="BKCP01012736">
    <property type="protein sequence ID" value="GER56599.1"/>
    <property type="molecule type" value="Genomic_DNA"/>
</dbReference>
<dbReference type="GO" id="GO:0006397">
    <property type="term" value="P:mRNA processing"/>
    <property type="evidence" value="ECO:0007669"/>
    <property type="project" value="UniProtKB-KW"/>
</dbReference>
<keyword evidence="5" id="KW-0539">Nucleus</keyword>
<comment type="caution">
    <text evidence="11">The sequence shown here is derived from an EMBL/GenBank/DDBJ whole genome shotgun (WGS) entry which is preliminary data.</text>
</comment>
<dbReference type="SMART" id="SM00360">
    <property type="entry name" value="RRM"/>
    <property type="match status" value="2"/>
</dbReference>
<organism evidence="11 12">
    <name type="scientific">Striga asiatica</name>
    <name type="common">Asiatic witchweed</name>
    <name type="synonym">Buchnera asiatica</name>
    <dbReference type="NCBI Taxonomy" id="4170"/>
    <lineage>
        <taxon>Eukaryota</taxon>
        <taxon>Viridiplantae</taxon>
        <taxon>Streptophyta</taxon>
        <taxon>Embryophyta</taxon>
        <taxon>Tracheophyta</taxon>
        <taxon>Spermatophyta</taxon>
        <taxon>Magnoliopsida</taxon>
        <taxon>eudicotyledons</taxon>
        <taxon>Gunneridae</taxon>
        <taxon>Pentapetalae</taxon>
        <taxon>asterids</taxon>
        <taxon>lamiids</taxon>
        <taxon>Lamiales</taxon>
        <taxon>Orobanchaceae</taxon>
        <taxon>Buchnereae</taxon>
        <taxon>Striga</taxon>
    </lineage>
</organism>
<dbReference type="PROSITE" id="PS50102">
    <property type="entry name" value="RRM"/>
    <property type="match status" value="2"/>
</dbReference>
<gene>
    <name evidence="11" type="ORF">STAS_34325</name>
</gene>
<feature type="region of interest" description="Disordered" evidence="9">
    <location>
        <begin position="1"/>
        <end position="49"/>
    </location>
</feature>
<dbReference type="SUPFAM" id="SSF54928">
    <property type="entry name" value="RNA-binding domain, RBD"/>
    <property type="match status" value="3"/>
</dbReference>
<keyword evidence="2" id="KW-0507">mRNA processing</keyword>
<dbReference type="GO" id="GO:0003729">
    <property type="term" value="F:mRNA binding"/>
    <property type="evidence" value="ECO:0007669"/>
    <property type="project" value="InterPro"/>
</dbReference>
<feature type="region of interest" description="Disordered" evidence="9">
    <location>
        <begin position="329"/>
        <end position="397"/>
    </location>
</feature>
<dbReference type="CDD" id="cd12344">
    <property type="entry name" value="RRM1_SECp43_like"/>
    <property type="match status" value="1"/>
</dbReference>
<evidence type="ECO:0000256" key="2">
    <source>
        <dbReference type="ARBA" id="ARBA00022664"/>
    </source>
</evidence>
<evidence type="ECO:0000256" key="4">
    <source>
        <dbReference type="ARBA" id="ARBA00022884"/>
    </source>
</evidence>
<protein>
    <submittedName>
        <fullName evidence="11">Polyadenylate-binding protein RBP45</fullName>
    </submittedName>
</protein>
<dbReference type="FunFam" id="3.30.70.330:FF:000236">
    <property type="entry name" value="Polyadenylate-binding protein RBP45C"/>
    <property type="match status" value="1"/>
</dbReference>
<keyword evidence="4 8" id="KW-0694">RNA-binding</keyword>
<evidence type="ECO:0000256" key="8">
    <source>
        <dbReference type="PROSITE-ProRule" id="PRU00176"/>
    </source>
</evidence>
<evidence type="ECO:0000256" key="1">
    <source>
        <dbReference type="ARBA" id="ARBA00004123"/>
    </source>
</evidence>
<dbReference type="FunFam" id="3.30.70.330:FF:000103">
    <property type="entry name" value="Polyadenylate-binding protein RBP47B"/>
    <property type="match status" value="1"/>
</dbReference>
<dbReference type="CDD" id="cd12345">
    <property type="entry name" value="RRM2_SECp43_like"/>
    <property type="match status" value="1"/>
</dbReference>
<evidence type="ECO:0000313" key="11">
    <source>
        <dbReference type="EMBL" id="GER56599.1"/>
    </source>
</evidence>
<comment type="function">
    <text evidence="6">Heterogeneous nuclear ribonucleoprotein (hnRNP)-protein binding the poly(A) tail of mRNA and probably involved in some steps of pre-mRNA maturation.</text>
</comment>
<comment type="similarity">
    <text evidence="7">Belongs to the polyadenylate-binding RBP45 family.</text>
</comment>
<sequence>MMQQPGGMAPPPMGMDHHQQQPPQQQPYPPQQWIMMPPQQHQPAQAQPPSFWPQQHYGVPPANAASAGQGGGTDEVRSLWVGDLQYWMDENYLSNCFYNSGEFVSAKVIRNKQTGQSEGYGFLEFRTRAAAENVLQTYNGTTMPNSEQTFRMNWASLGAGDKRSDGGPEHTIFVGDLAGEVTDYILQETFRGVYQSVRGAKVVTDRNTGRSKGYGFVKFGDEREQQRAMTEMNGVVCSSRPMRIGPAANKKPMSGPTQTGKKEALIYGGLELISAEMIPVYWKQNVVQSGWHVVPDMLLAQLKDVHDYLGSCAEQALSSLNGTPLGSQSIRLSWGRSPSNKQSQPDQSQWGGGGYYGGYTQGQGGYEGQGGYAPPQDPNMYYGSYPGYANYQQPPQQ</sequence>
<dbReference type="AlphaFoldDB" id="A0A5A7RHG3"/>
<evidence type="ECO:0000256" key="9">
    <source>
        <dbReference type="SAM" id="MobiDB-lite"/>
    </source>
</evidence>
<feature type="domain" description="RRM" evidence="10">
    <location>
        <begin position="170"/>
        <end position="249"/>
    </location>
</feature>
<dbReference type="GO" id="GO:0005829">
    <property type="term" value="C:cytosol"/>
    <property type="evidence" value="ECO:0007669"/>
    <property type="project" value="TreeGrafter"/>
</dbReference>
<dbReference type="Pfam" id="PF00076">
    <property type="entry name" value="RRM_1"/>
    <property type="match status" value="2"/>
</dbReference>
<feature type="domain" description="RRM" evidence="10">
    <location>
        <begin position="77"/>
        <end position="157"/>
    </location>
</feature>
<dbReference type="InterPro" id="IPR050825">
    <property type="entry name" value="RBM42_RBP45_47-like"/>
</dbReference>
<feature type="compositionally biased region" description="Polar residues" evidence="9">
    <location>
        <begin position="329"/>
        <end position="346"/>
    </location>
</feature>
<dbReference type="OrthoDB" id="446113at2759"/>
<dbReference type="InterPro" id="IPR035979">
    <property type="entry name" value="RBD_domain_sf"/>
</dbReference>
<evidence type="ECO:0000256" key="3">
    <source>
        <dbReference type="ARBA" id="ARBA00022737"/>
    </source>
</evidence>
<keyword evidence="12" id="KW-1185">Reference proteome</keyword>
<name>A0A5A7RHG3_STRAF</name>
<dbReference type="InterPro" id="IPR000504">
    <property type="entry name" value="RRM_dom"/>
</dbReference>
<dbReference type="Gene3D" id="3.30.70.330">
    <property type="match status" value="3"/>
</dbReference>
<dbReference type="GO" id="GO:0005634">
    <property type="term" value="C:nucleus"/>
    <property type="evidence" value="ECO:0007669"/>
    <property type="project" value="UniProtKB-SubCell"/>
</dbReference>
<feature type="compositionally biased region" description="Low complexity" evidence="9">
    <location>
        <begin position="31"/>
        <end position="49"/>
    </location>
</feature>
<evidence type="ECO:0000313" key="12">
    <source>
        <dbReference type="Proteomes" id="UP000325081"/>
    </source>
</evidence>
<reference evidence="12" key="1">
    <citation type="journal article" date="2019" name="Curr. Biol.">
        <title>Genome Sequence of Striga asiatica Provides Insight into the Evolution of Plant Parasitism.</title>
        <authorList>
            <person name="Yoshida S."/>
            <person name="Kim S."/>
            <person name="Wafula E.K."/>
            <person name="Tanskanen J."/>
            <person name="Kim Y.M."/>
            <person name="Honaas L."/>
            <person name="Yang Z."/>
            <person name="Spallek T."/>
            <person name="Conn C.E."/>
            <person name="Ichihashi Y."/>
            <person name="Cheong K."/>
            <person name="Cui S."/>
            <person name="Der J.P."/>
            <person name="Gundlach H."/>
            <person name="Jiao Y."/>
            <person name="Hori C."/>
            <person name="Ishida J.K."/>
            <person name="Kasahara H."/>
            <person name="Kiba T."/>
            <person name="Kim M.S."/>
            <person name="Koo N."/>
            <person name="Laohavisit A."/>
            <person name="Lee Y.H."/>
            <person name="Lumba S."/>
            <person name="McCourt P."/>
            <person name="Mortimer J.C."/>
            <person name="Mutuku J.M."/>
            <person name="Nomura T."/>
            <person name="Sasaki-Sekimoto Y."/>
            <person name="Seto Y."/>
            <person name="Wang Y."/>
            <person name="Wakatake T."/>
            <person name="Sakakibara H."/>
            <person name="Demura T."/>
            <person name="Yamaguchi S."/>
            <person name="Yoneyama K."/>
            <person name="Manabe R.I."/>
            <person name="Nelson D.C."/>
            <person name="Schulman A.H."/>
            <person name="Timko M.P."/>
            <person name="dePamphilis C.W."/>
            <person name="Choi D."/>
            <person name="Shirasu K."/>
        </authorList>
    </citation>
    <scope>NUCLEOTIDE SEQUENCE [LARGE SCALE GENOMIC DNA]</scope>
    <source>
        <strain evidence="12">cv. UVA1</strain>
    </source>
</reference>
<evidence type="ECO:0000256" key="7">
    <source>
        <dbReference type="ARBA" id="ARBA00061708"/>
    </source>
</evidence>
<proteinExistence type="inferred from homology"/>
<keyword evidence="3" id="KW-0677">Repeat</keyword>
<evidence type="ECO:0000256" key="5">
    <source>
        <dbReference type="ARBA" id="ARBA00023242"/>
    </source>
</evidence>